<dbReference type="Pfam" id="PF00106">
    <property type="entry name" value="adh_short"/>
    <property type="match status" value="1"/>
</dbReference>
<organism evidence="6 7">
    <name type="scientific">Billgrantia endophytica</name>
    <dbReference type="NCBI Taxonomy" id="2033802"/>
    <lineage>
        <taxon>Bacteria</taxon>
        <taxon>Pseudomonadati</taxon>
        <taxon>Pseudomonadota</taxon>
        <taxon>Gammaproteobacteria</taxon>
        <taxon>Oceanospirillales</taxon>
        <taxon>Halomonadaceae</taxon>
        <taxon>Billgrantia</taxon>
    </lineage>
</organism>
<dbReference type="RefSeq" id="WP_102654743.1">
    <property type="nucleotide sequence ID" value="NZ_PNRF01000037.1"/>
</dbReference>
<dbReference type="GO" id="GO:0016020">
    <property type="term" value="C:membrane"/>
    <property type="evidence" value="ECO:0007669"/>
    <property type="project" value="TreeGrafter"/>
</dbReference>
<evidence type="ECO:0000256" key="4">
    <source>
        <dbReference type="SAM" id="Phobius"/>
    </source>
</evidence>
<evidence type="ECO:0000256" key="1">
    <source>
        <dbReference type="ARBA" id="ARBA00006484"/>
    </source>
</evidence>
<evidence type="ECO:0000313" key="7">
    <source>
        <dbReference type="Proteomes" id="UP000235803"/>
    </source>
</evidence>
<evidence type="ECO:0000313" key="6">
    <source>
        <dbReference type="EMBL" id="PMR73221.1"/>
    </source>
</evidence>
<feature type="transmembrane region" description="Helical" evidence="4">
    <location>
        <begin position="307"/>
        <end position="325"/>
    </location>
</feature>
<dbReference type="NCBIfam" id="NF005495">
    <property type="entry name" value="PRK07109.1"/>
    <property type="match status" value="1"/>
</dbReference>
<dbReference type="InterPro" id="IPR002347">
    <property type="entry name" value="SDR_fam"/>
</dbReference>
<dbReference type="InterPro" id="IPR036291">
    <property type="entry name" value="NAD(P)-bd_dom_sf"/>
</dbReference>
<dbReference type="FunFam" id="3.40.50.720:FF:000084">
    <property type="entry name" value="Short-chain dehydrogenase reductase"/>
    <property type="match status" value="1"/>
</dbReference>
<keyword evidence="4" id="KW-1133">Transmembrane helix</keyword>
<dbReference type="PANTHER" id="PTHR44196:SF1">
    <property type="entry name" value="DEHYDROGENASE_REDUCTASE SDR FAMILY MEMBER 7B"/>
    <property type="match status" value="1"/>
</dbReference>
<dbReference type="PANTHER" id="PTHR44196">
    <property type="entry name" value="DEHYDROGENASE/REDUCTASE SDR FAMILY MEMBER 7B"/>
    <property type="match status" value="1"/>
</dbReference>
<dbReference type="InterPro" id="IPR020904">
    <property type="entry name" value="Sc_DH/Rdtase_CS"/>
</dbReference>
<gene>
    <name evidence="6" type="ORF">C1H69_17920</name>
</gene>
<keyword evidence="7" id="KW-1185">Reference proteome</keyword>
<feature type="domain" description="Ketoreductase" evidence="5">
    <location>
        <begin position="9"/>
        <end position="179"/>
    </location>
</feature>
<evidence type="ECO:0000256" key="3">
    <source>
        <dbReference type="RuleBase" id="RU000363"/>
    </source>
</evidence>
<dbReference type="AlphaFoldDB" id="A0A2N7TYG4"/>
<dbReference type="OrthoDB" id="9781689at2"/>
<keyword evidence="4" id="KW-0472">Membrane</keyword>
<dbReference type="Proteomes" id="UP000235803">
    <property type="component" value="Unassembled WGS sequence"/>
</dbReference>
<keyword evidence="4" id="KW-0812">Transmembrane</keyword>
<dbReference type="PRINTS" id="PR00080">
    <property type="entry name" value="SDRFAMILY"/>
</dbReference>
<evidence type="ECO:0000259" key="5">
    <source>
        <dbReference type="SMART" id="SM00822"/>
    </source>
</evidence>
<dbReference type="GO" id="GO:0016491">
    <property type="term" value="F:oxidoreductase activity"/>
    <property type="evidence" value="ECO:0007669"/>
    <property type="project" value="UniProtKB-KW"/>
</dbReference>
<dbReference type="EMBL" id="PNRF01000037">
    <property type="protein sequence ID" value="PMR73221.1"/>
    <property type="molecule type" value="Genomic_DNA"/>
</dbReference>
<dbReference type="SMART" id="SM00822">
    <property type="entry name" value="PKS_KR"/>
    <property type="match status" value="1"/>
</dbReference>
<dbReference type="InterPro" id="IPR057326">
    <property type="entry name" value="KR_dom"/>
</dbReference>
<keyword evidence="2" id="KW-0560">Oxidoreductase</keyword>
<comment type="similarity">
    <text evidence="1 3">Belongs to the short-chain dehydrogenases/reductases (SDR) family.</text>
</comment>
<comment type="caution">
    <text evidence="6">The sequence shown here is derived from an EMBL/GenBank/DDBJ whole genome shotgun (WGS) entry which is preliminary data.</text>
</comment>
<dbReference type="PROSITE" id="PS00061">
    <property type="entry name" value="ADH_SHORT"/>
    <property type="match status" value="1"/>
</dbReference>
<dbReference type="Gene3D" id="3.40.50.720">
    <property type="entry name" value="NAD(P)-binding Rossmann-like Domain"/>
    <property type="match status" value="1"/>
</dbReference>
<reference evidence="6 7" key="1">
    <citation type="submission" date="2018-01" db="EMBL/GenBank/DDBJ databases">
        <title>Halomonas endophytica sp. nov., isolated from storage liquid in the stems of Populus euphratica.</title>
        <authorList>
            <person name="Chen C."/>
        </authorList>
    </citation>
    <scope>NUCLEOTIDE SEQUENCE [LARGE SCALE GENOMIC DNA]</scope>
    <source>
        <strain evidence="6 7">MC28</strain>
    </source>
</reference>
<name>A0A2N7TYG4_9GAMM</name>
<dbReference type="PRINTS" id="PR00081">
    <property type="entry name" value="GDHRDH"/>
</dbReference>
<proteinExistence type="inferred from homology"/>
<sequence length="329" mass="35389">MMRNQLRDAVVVVTGASSGIGRATAHAFARAGATLVLAARREEALKDALQECERLGGCGIVVPTDVGEAEQVDRLCDTAVERYGRLDIWVNNAAVTLFGRLEETPRDAYEKVIQTNLLGCVNGARAAIRQFRDQGHGRLINVSSMVAHAGQPFTSAYVTSKWGIRGLSECLRMELADAPDIHVSTILPASIDTPLFQRAANYVGQSAKAMTPIYPPEKVAAAIVHAARYRMREHFVGNSGRLVAAIRTLAPPLGEKMMERKVNSDHFIQELPIEPGSGNLFDSRGDGAVHGGWIERGYGSPSGGRKGLALVLGLAVALPLALYACHRRA</sequence>
<dbReference type="SUPFAM" id="SSF51735">
    <property type="entry name" value="NAD(P)-binding Rossmann-fold domains"/>
    <property type="match status" value="1"/>
</dbReference>
<protein>
    <submittedName>
        <fullName evidence="6">Short-chain dehydrogenase</fullName>
    </submittedName>
</protein>
<accession>A0A2N7TYG4</accession>
<evidence type="ECO:0000256" key="2">
    <source>
        <dbReference type="ARBA" id="ARBA00023002"/>
    </source>
</evidence>